<feature type="transmembrane region" description="Helical" evidence="1">
    <location>
        <begin position="12"/>
        <end position="33"/>
    </location>
</feature>
<dbReference type="Proteomes" id="UP000636960">
    <property type="component" value="Unassembled WGS sequence"/>
</dbReference>
<comment type="caution">
    <text evidence="2">The sequence shown here is derived from an EMBL/GenBank/DDBJ whole genome shotgun (WGS) entry which is preliminary data.</text>
</comment>
<dbReference type="AlphaFoldDB" id="A0A919N003"/>
<keyword evidence="1" id="KW-0472">Membrane</keyword>
<protein>
    <submittedName>
        <fullName evidence="2">Uncharacterized protein</fullName>
    </submittedName>
</protein>
<evidence type="ECO:0000313" key="2">
    <source>
        <dbReference type="EMBL" id="GIE98990.1"/>
    </source>
</evidence>
<proteinExistence type="predicted"/>
<keyword evidence="1" id="KW-0812">Transmembrane</keyword>
<gene>
    <name evidence="2" type="ORF">Ari01nite_64550</name>
</gene>
<evidence type="ECO:0000256" key="1">
    <source>
        <dbReference type="SAM" id="Phobius"/>
    </source>
</evidence>
<reference evidence="2" key="1">
    <citation type="submission" date="2021-01" db="EMBL/GenBank/DDBJ databases">
        <title>Whole genome shotgun sequence of Actinoplanes rishiriensis NBRC 108556.</title>
        <authorList>
            <person name="Komaki H."/>
            <person name="Tamura T."/>
        </authorList>
    </citation>
    <scope>NUCLEOTIDE SEQUENCE</scope>
    <source>
        <strain evidence="2">NBRC 108556</strain>
    </source>
</reference>
<name>A0A919N003_9ACTN</name>
<dbReference type="EMBL" id="BOMV01000069">
    <property type="protein sequence ID" value="GIE98990.1"/>
    <property type="molecule type" value="Genomic_DNA"/>
</dbReference>
<accession>A0A919N003</accession>
<sequence length="64" mass="6579">MSNKPARRELGFVLAVACAGLVAVLVVAFAPWYPAEHAPSAGSGIEQQIVRLIGGGDGSTTLTR</sequence>
<evidence type="ECO:0000313" key="3">
    <source>
        <dbReference type="Proteomes" id="UP000636960"/>
    </source>
</evidence>
<dbReference type="RefSeq" id="WP_203786009.1">
    <property type="nucleotide sequence ID" value="NZ_BOMV01000069.1"/>
</dbReference>
<organism evidence="2 3">
    <name type="scientific">Paractinoplanes rishiriensis</name>
    <dbReference type="NCBI Taxonomy" id="1050105"/>
    <lineage>
        <taxon>Bacteria</taxon>
        <taxon>Bacillati</taxon>
        <taxon>Actinomycetota</taxon>
        <taxon>Actinomycetes</taxon>
        <taxon>Micromonosporales</taxon>
        <taxon>Micromonosporaceae</taxon>
        <taxon>Paractinoplanes</taxon>
    </lineage>
</organism>
<keyword evidence="1" id="KW-1133">Transmembrane helix</keyword>
<keyword evidence="3" id="KW-1185">Reference proteome</keyword>